<dbReference type="NCBIfam" id="TIGR01167">
    <property type="entry name" value="LPXTG_anchor"/>
    <property type="match status" value="1"/>
</dbReference>
<organism evidence="9 10">
    <name type="scientific">Streptococcus equi subsp. zooepidemicus Sz4is</name>
    <dbReference type="NCBI Taxonomy" id="1381082"/>
    <lineage>
        <taxon>Bacteria</taxon>
        <taxon>Bacillati</taxon>
        <taxon>Bacillota</taxon>
        <taxon>Bacilli</taxon>
        <taxon>Lactobacillales</taxon>
        <taxon>Streptococcaceae</taxon>
        <taxon>Streptococcus</taxon>
    </lineage>
</organism>
<keyword evidence="2" id="KW-0964">Secreted</keyword>
<dbReference type="EMBL" id="JAUE01000034">
    <property type="protein sequence ID" value="KIS17885.1"/>
    <property type="molecule type" value="Genomic_DNA"/>
</dbReference>
<sequence>MPRFSKAFQYMGATTMLGLSLLAANVNANTNADTVTVDLTYTAYSNLTNEQKAGIQKGTPNEVPIQDKLHYVLVYDKSCGVTASPKGMMSTPKANAKVLPKTGGAADGLVGLAVGLGLLSVSGYLIYKNRKSGSYVLIALLVAGGATTAVSAVDVVRHLNDVVTKTTVKGVSFTYTPEEKVDDYCYVGYIVTQENSPAPTPEPKPDPVPTPEPKPEPKLDPVPTPEPKPEPVPTPDPEYFEAIPQ</sequence>
<evidence type="ECO:0000256" key="2">
    <source>
        <dbReference type="ARBA" id="ARBA00022525"/>
    </source>
</evidence>
<feature type="transmembrane region" description="Helical" evidence="6">
    <location>
        <begin position="108"/>
        <end position="127"/>
    </location>
</feature>
<feature type="domain" description="Gram-positive cocci surface proteins LPxTG" evidence="8">
    <location>
        <begin position="92"/>
        <end position="131"/>
    </location>
</feature>
<dbReference type="AlphaFoldDB" id="A0AAW3GMS2"/>
<proteinExistence type="predicted"/>
<evidence type="ECO:0000256" key="7">
    <source>
        <dbReference type="SAM" id="SignalP"/>
    </source>
</evidence>
<feature type="signal peptide" evidence="7">
    <location>
        <begin position="1"/>
        <end position="28"/>
    </location>
</feature>
<feature type="compositionally biased region" description="Pro residues" evidence="5">
    <location>
        <begin position="198"/>
        <end position="212"/>
    </location>
</feature>
<reference evidence="9 10" key="1">
    <citation type="submission" date="2013-11" db="EMBL/GenBank/DDBJ databases">
        <authorList>
            <person name="da Piedade I."/>
            <person name="Tang M.H.E."/>
            <person name="Bojesen A.M."/>
        </authorList>
    </citation>
    <scope>NUCLEOTIDE SEQUENCE [LARGE SCALE GENOMIC DNA]</scope>
    <source>
        <strain evidence="9 10">Sz4is</strain>
    </source>
</reference>
<feature type="region of interest" description="Disordered" evidence="5">
    <location>
        <begin position="194"/>
        <end position="245"/>
    </location>
</feature>
<feature type="transmembrane region" description="Helical" evidence="6">
    <location>
        <begin position="134"/>
        <end position="153"/>
    </location>
</feature>
<keyword evidence="1" id="KW-0134">Cell wall</keyword>
<gene>
    <name evidence="9" type="ORF">AT55_00676</name>
</gene>
<dbReference type="InterPro" id="IPR019931">
    <property type="entry name" value="LPXTG_anchor"/>
</dbReference>
<evidence type="ECO:0000256" key="3">
    <source>
        <dbReference type="ARBA" id="ARBA00022729"/>
    </source>
</evidence>
<evidence type="ECO:0000313" key="9">
    <source>
        <dbReference type="EMBL" id="KIS17885.1"/>
    </source>
</evidence>
<feature type="chain" id="PRO_5043351997" evidence="7">
    <location>
        <begin position="29"/>
        <end position="245"/>
    </location>
</feature>
<dbReference type="Pfam" id="PF00746">
    <property type="entry name" value="Gram_pos_anchor"/>
    <property type="match status" value="1"/>
</dbReference>
<dbReference type="RefSeq" id="WP_021320678.1">
    <property type="nucleotide sequence ID" value="NZ_JAUE01000034.1"/>
</dbReference>
<protein>
    <submittedName>
        <fullName evidence="9">Membrane protein</fullName>
    </submittedName>
</protein>
<keyword evidence="6" id="KW-0472">Membrane</keyword>
<evidence type="ECO:0000256" key="4">
    <source>
        <dbReference type="ARBA" id="ARBA00023088"/>
    </source>
</evidence>
<keyword evidence="6" id="KW-0812">Transmembrane</keyword>
<dbReference type="Proteomes" id="UP000032278">
    <property type="component" value="Unassembled WGS sequence"/>
</dbReference>
<comment type="caution">
    <text evidence="9">The sequence shown here is derived from an EMBL/GenBank/DDBJ whole genome shotgun (WGS) entry which is preliminary data.</text>
</comment>
<feature type="compositionally biased region" description="Pro residues" evidence="5">
    <location>
        <begin position="220"/>
        <end position="236"/>
    </location>
</feature>
<accession>A0AAW3GMS2</accession>
<evidence type="ECO:0000259" key="8">
    <source>
        <dbReference type="Pfam" id="PF00746"/>
    </source>
</evidence>
<evidence type="ECO:0000313" key="10">
    <source>
        <dbReference type="Proteomes" id="UP000032278"/>
    </source>
</evidence>
<evidence type="ECO:0000256" key="1">
    <source>
        <dbReference type="ARBA" id="ARBA00022512"/>
    </source>
</evidence>
<evidence type="ECO:0000256" key="6">
    <source>
        <dbReference type="SAM" id="Phobius"/>
    </source>
</evidence>
<name>A0AAW3GMS2_STRSZ</name>
<keyword evidence="6" id="KW-1133">Transmembrane helix</keyword>
<keyword evidence="3 7" id="KW-0732">Signal</keyword>
<evidence type="ECO:0000256" key="5">
    <source>
        <dbReference type="SAM" id="MobiDB-lite"/>
    </source>
</evidence>
<keyword evidence="4" id="KW-0572">Peptidoglycan-anchor</keyword>